<dbReference type="PANTHER" id="PTHR43294">
    <property type="entry name" value="SODIUM/POTASSIUM-TRANSPORTING ATPASE SUBUNIT ALPHA"/>
    <property type="match status" value="1"/>
</dbReference>
<evidence type="ECO:0000256" key="8">
    <source>
        <dbReference type="ARBA" id="ARBA00022967"/>
    </source>
</evidence>
<dbReference type="PROSITE" id="PS00154">
    <property type="entry name" value="ATPASE_E1_E2"/>
    <property type="match status" value="1"/>
</dbReference>
<dbReference type="NCBIfam" id="TIGR01494">
    <property type="entry name" value="ATPase_P-type"/>
    <property type="match status" value="2"/>
</dbReference>
<dbReference type="GO" id="GO:0036376">
    <property type="term" value="P:sodium ion export across plasma membrane"/>
    <property type="evidence" value="ECO:0007669"/>
    <property type="project" value="TreeGrafter"/>
</dbReference>
<dbReference type="GO" id="GO:1902600">
    <property type="term" value="P:proton transmembrane transport"/>
    <property type="evidence" value="ECO:0007669"/>
    <property type="project" value="TreeGrafter"/>
</dbReference>
<protein>
    <submittedName>
        <fullName evidence="13">Cation-transporting P-type ATPase</fullName>
    </submittedName>
</protein>
<dbReference type="GO" id="GO:0006883">
    <property type="term" value="P:intracellular sodium ion homeostasis"/>
    <property type="evidence" value="ECO:0007669"/>
    <property type="project" value="TreeGrafter"/>
</dbReference>
<dbReference type="SMART" id="SM00831">
    <property type="entry name" value="Cation_ATPase_N"/>
    <property type="match status" value="1"/>
</dbReference>
<evidence type="ECO:0000256" key="7">
    <source>
        <dbReference type="ARBA" id="ARBA00022842"/>
    </source>
</evidence>
<evidence type="ECO:0000256" key="2">
    <source>
        <dbReference type="ARBA" id="ARBA00022475"/>
    </source>
</evidence>
<dbReference type="InterPro" id="IPR004014">
    <property type="entry name" value="ATPase_P-typ_cation-transptr_N"/>
</dbReference>
<gene>
    <name evidence="13" type="ORF">AArcSt11_02670</name>
</gene>
<feature type="transmembrane region" description="Helical" evidence="11">
    <location>
        <begin position="73"/>
        <end position="90"/>
    </location>
</feature>
<dbReference type="GO" id="GO:0005391">
    <property type="term" value="F:P-type sodium:potassium-exchanging transporter activity"/>
    <property type="evidence" value="ECO:0007669"/>
    <property type="project" value="TreeGrafter"/>
</dbReference>
<dbReference type="SUPFAM" id="SSF81660">
    <property type="entry name" value="Metal cation-transporting ATPase, ATP-binding domain N"/>
    <property type="match status" value="1"/>
</dbReference>
<dbReference type="InterPro" id="IPR023298">
    <property type="entry name" value="ATPase_P-typ_TM_dom_sf"/>
</dbReference>
<dbReference type="InterPro" id="IPR023214">
    <property type="entry name" value="HAD_sf"/>
</dbReference>
<dbReference type="InterPro" id="IPR050510">
    <property type="entry name" value="Cation_transp_ATPase_P-type"/>
</dbReference>
<keyword evidence="7" id="KW-0460">Magnesium</keyword>
<keyword evidence="8" id="KW-1278">Translocase</keyword>
<feature type="transmembrane region" description="Helical" evidence="11">
    <location>
        <begin position="877"/>
        <end position="898"/>
    </location>
</feature>
<evidence type="ECO:0000256" key="3">
    <source>
        <dbReference type="ARBA" id="ARBA00022553"/>
    </source>
</evidence>
<dbReference type="GO" id="GO:0005886">
    <property type="term" value="C:plasma membrane"/>
    <property type="evidence" value="ECO:0007669"/>
    <property type="project" value="UniProtKB-SubCell"/>
</dbReference>
<reference evidence="13 14" key="1">
    <citation type="journal article" date="2022" name="Syst. Appl. Microbiol.">
        <title>Natronocalculus amylovorans gen. nov., sp. nov., and Natranaeroarchaeum aerophilus sp. nov., dominant culturable amylolytic natronoarchaea from hypersaline soda lakes in southwestern Siberia.</title>
        <authorList>
            <person name="Sorokin D.Y."/>
            <person name="Elcheninov A.G."/>
            <person name="Khizhniak T.V."/>
            <person name="Koenen M."/>
            <person name="Bale N.J."/>
            <person name="Damste J.S.S."/>
            <person name="Kublanov I.V."/>
        </authorList>
    </citation>
    <scope>NUCLEOTIDE SEQUENCE [LARGE SCALE GENOMIC DNA]</scope>
    <source>
        <strain evidence="13 14">AArc-St1-1</strain>
    </source>
</reference>
<feature type="transmembrane region" description="Helical" evidence="11">
    <location>
        <begin position="795"/>
        <end position="814"/>
    </location>
</feature>
<keyword evidence="14" id="KW-1185">Reference proteome</keyword>
<evidence type="ECO:0000259" key="12">
    <source>
        <dbReference type="SMART" id="SM00831"/>
    </source>
</evidence>
<dbReference type="Gene3D" id="2.70.150.10">
    <property type="entry name" value="Calcium-transporting ATPase, cytoplasmic transduction domain A"/>
    <property type="match status" value="1"/>
</dbReference>
<dbReference type="Gene3D" id="3.40.50.1000">
    <property type="entry name" value="HAD superfamily/HAD-like"/>
    <property type="match status" value="1"/>
</dbReference>
<dbReference type="GO" id="GO:0016887">
    <property type="term" value="F:ATP hydrolysis activity"/>
    <property type="evidence" value="ECO:0007669"/>
    <property type="project" value="InterPro"/>
</dbReference>
<dbReference type="Gene3D" id="1.20.1110.10">
    <property type="entry name" value="Calcium-transporting ATPase, transmembrane domain"/>
    <property type="match status" value="1"/>
</dbReference>
<evidence type="ECO:0000256" key="9">
    <source>
        <dbReference type="ARBA" id="ARBA00022989"/>
    </source>
</evidence>
<dbReference type="FunFam" id="3.40.50.1000:FF:000083">
    <property type="entry name" value="Sodium/potassium-transporting ATPase subunit alpha"/>
    <property type="match status" value="1"/>
</dbReference>
<keyword evidence="9 11" id="KW-1133">Transmembrane helix</keyword>
<feature type="transmembrane region" description="Helical" evidence="11">
    <location>
        <begin position="96"/>
        <end position="113"/>
    </location>
</feature>
<dbReference type="SFLD" id="SFLDS00003">
    <property type="entry name" value="Haloacid_Dehalogenase"/>
    <property type="match status" value="1"/>
</dbReference>
<dbReference type="InterPro" id="IPR036412">
    <property type="entry name" value="HAD-like_sf"/>
</dbReference>
<dbReference type="Pfam" id="PF00690">
    <property type="entry name" value="Cation_ATPase_N"/>
    <property type="match status" value="1"/>
</dbReference>
<evidence type="ECO:0000313" key="13">
    <source>
        <dbReference type="EMBL" id="MCL9812555.1"/>
    </source>
</evidence>
<name>A0AAE3FP78_9EURY</name>
<dbReference type="RefSeq" id="WP_250594354.1">
    <property type="nucleotide sequence ID" value="NZ_JAKRVY010000001.1"/>
</dbReference>
<dbReference type="InterPro" id="IPR023299">
    <property type="entry name" value="ATPase_P-typ_cyto_dom_N"/>
</dbReference>
<evidence type="ECO:0000256" key="6">
    <source>
        <dbReference type="ARBA" id="ARBA00022840"/>
    </source>
</evidence>
<dbReference type="EMBL" id="JAKRVY010000001">
    <property type="protein sequence ID" value="MCL9812555.1"/>
    <property type="molecule type" value="Genomic_DNA"/>
</dbReference>
<dbReference type="InterPro" id="IPR008250">
    <property type="entry name" value="ATPase_P-typ_transduc_dom_A_sf"/>
</dbReference>
<dbReference type="SUPFAM" id="SSF81665">
    <property type="entry name" value="Calcium ATPase, transmembrane domain M"/>
    <property type="match status" value="1"/>
</dbReference>
<dbReference type="Pfam" id="PF00689">
    <property type="entry name" value="Cation_ATPase_C"/>
    <property type="match status" value="1"/>
</dbReference>
<keyword evidence="5" id="KW-0547">Nucleotide-binding</keyword>
<comment type="caution">
    <text evidence="13">The sequence shown here is derived from an EMBL/GenBank/DDBJ whole genome shotgun (WGS) entry which is preliminary data.</text>
</comment>
<dbReference type="Pfam" id="PF00122">
    <property type="entry name" value="E1-E2_ATPase"/>
    <property type="match status" value="1"/>
</dbReference>
<dbReference type="SUPFAM" id="SSF81653">
    <property type="entry name" value="Calcium ATPase, transduction domain A"/>
    <property type="match status" value="1"/>
</dbReference>
<evidence type="ECO:0000256" key="10">
    <source>
        <dbReference type="ARBA" id="ARBA00023136"/>
    </source>
</evidence>
<dbReference type="SFLD" id="SFLDG00002">
    <property type="entry name" value="C1.7:_P-type_atpase_like"/>
    <property type="match status" value="1"/>
</dbReference>
<dbReference type="SFLD" id="SFLDF00027">
    <property type="entry name" value="p-type_atpase"/>
    <property type="match status" value="1"/>
</dbReference>
<dbReference type="AlphaFoldDB" id="A0AAE3FP78"/>
<dbReference type="Pfam" id="PF13246">
    <property type="entry name" value="Cation_ATPase"/>
    <property type="match status" value="1"/>
</dbReference>
<feature type="transmembrane region" description="Helical" evidence="11">
    <location>
        <begin position="257"/>
        <end position="276"/>
    </location>
</feature>
<dbReference type="InterPro" id="IPR059000">
    <property type="entry name" value="ATPase_P-type_domA"/>
</dbReference>
<keyword evidence="10 11" id="KW-0472">Membrane</keyword>
<dbReference type="GO" id="GO:0005524">
    <property type="term" value="F:ATP binding"/>
    <property type="evidence" value="ECO:0007669"/>
    <property type="project" value="UniProtKB-KW"/>
</dbReference>
<keyword evidence="6" id="KW-0067">ATP-binding</keyword>
<dbReference type="SUPFAM" id="SSF56784">
    <property type="entry name" value="HAD-like"/>
    <property type="match status" value="1"/>
</dbReference>
<proteinExistence type="predicted"/>
<dbReference type="FunFam" id="2.70.150.10:FF:000160">
    <property type="entry name" value="Sarcoplasmic/endoplasmic reticulum calcium ATPase 1"/>
    <property type="match status" value="1"/>
</dbReference>
<dbReference type="InterPro" id="IPR006068">
    <property type="entry name" value="ATPase_P-typ_cation-transptr_C"/>
</dbReference>
<feature type="transmembrane region" description="Helical" evidence="11">
    <location>
        <begin position="910"/>
        <end position="931"/>
    </location>
</feature>
<evidence type="ECO:0000256" key="11">
    <source>
        <dbReference type="SAM" id="Phobius"/>
    </source>
</evidence>
<evidence type="ECO:0000256" key="4">
    <source>
        <dbReference type="ARBA" id="ARBA00022692"/>
    </source>
</evidence>
<dbReference type="InterPro" id="IPR044492">
    <property type="entry name" value="P_typ_ATPase_HD_dom"/>
</dbReference>
<organism evidence="13 14">
    <name type="scientific">Natranaeroarchaeum aerophilus</name>
    <dbReference type="NCBI Taxonomy" id="2917711"/>
    <lineage>
        <taxon>Archaea</taxon>
        <taxon>Methanobacteriati</taxon>
        <taxon>Methanobacteriota</taxon>
        <taxon>Stenosarchaea group</taxon>
        <taxon>Halobacteria</taxon>
        <taxon>Halobacteriales</taxon>
        <taxon>Natronoarchaeaceae</taxon>
        <taxon>Natranaeroarchaeum</taxon>
    </lineage>
</organism>
<evidence type="ECO:0000256" key="5">
    <source>
        <dbReference type="ARBA" id="ARBA00022741"/>
    </source>
</evidence>
<feature type="domain" description="Cation-transporting P-type ATPase N-terminal" evidence="12">
    <location>
        <begin position="17"/>
        <end position="90"/>
    </location>
</feature>
<keyword evidence="3" id="KW-0597">Phosphoprotein</keyword>
<accession>A0AAE3FP78</accession>
<dbReference type="PRINTS" id="PR00119">
    <property type="entry name" value="CATATPASE"/>
</dbReference>
<evidence type="ECO:0000256" key="1">
    <source>
        <dbReference type="ARBA" id="ARBA00004651"/>
    </source>
</evidence>
<dbReference type="Gene3D" id="3.40.1110.10">
    <property type="entry name" value="Calcium-transporting ATPase, cytoplasmic domain N"/>
    <property type="match status" value="1"/>
</dbReference>
<comment type="subcellular location">
    <subcellularLocation>
        <location evidence="1">Cell membrane</location>
        <topology evidence="1">Multi-pass membrane protein</topology>
    </subcellularLocation>
</comment>
<dbReference type="PRINTS" id="PR00120">
    <property type="entry name" value="HATPASE"/>
</dbReference>
<dbReference type="PANTHER" id="PTHR43294:SF21">
    <property type="entry name" value="CATION TRANSPORTING ATPASE"/>
    <property type="match status" value="1"/>
</dbReference>
<keyword evidence="2" id="KW-1003">Cell membrane</keyword>
<dbReference type="GO" id="GO:1990573">
    <property type="term" value="P:potassium ion import across plasma membrane"/>
    <property type="evidence" value="ECO:0007669"/>
    <property type="project" value="TreeGrafter"/>
</dbReference>
<dbReference type="InterPro" id="IPR001757">
    <property type="entry name" value="P_typ_ATPase"/>
</dbReference>
<dbReference type="InterPro" id="IPR018303">
    <property type="entry name" value="ATPase_P-typ_P_site"/>
</dbReference>
<feature type="transmembrane region" description="Helical" evidence="11">
    <location>
        <begin position="845"/>
        <end position="865"/>
    </location>
</feature>
<evidence type="ECO:0000313" key="14">
    <source>
        <dbReference type="Proteomes" id="UP001202674"/>
    </source>
</evidence>
<dbReference type="Proteomes" id="UP001202674">
    <property type="component" value="Unassembled WGS sequence"/>
</dbReference>
<keyword evidence="4 11" id="KW-0812">Transmembrane</keyword>
<sequence length="941" mass="102312">MSRSESVSASEQDADEHWHVHQLEDVYDALGTDREGLDNETAQRRLDEYGPNEIESEEGVSLLQIFINQYKPALIWVLIVAAAVMAIVGHTIDAGVIAGVVVFITVFGFLQDYRAEQSIQALQEMSTTYALVRRGGEKTEIDATKVVPGDVIFVESGDIVPADARIVEESNLRVDEGALTGESIGVSKEVGQIGQETALAERKNMLFKDTVVQRGSGTAVVVETGPESEIGQIATALEEAEERDTPFEAEMDRLGKIIAAGVIGAVAVIAISELVIGDTPPLQVFLTAVGIAVSAVPEGLPAVVTLSLALGARRMAEQNALVRRLPIVEALGSVDVICTDKTGTLTEEEMTVQRIVANRETYEVTGTGYDTDGEFRHEGDPVDDERVAEVLRCGMLCNNVDVGLRERDSDRPDARVEDGAAGANADVERTYLGDPTEISLFVAAQKAGFDHKKLAEEYPRTGEVDFTSARKRMTTVHRTPDGNTVAYMKGAPETVVERCDRELVDGELVELTDERRAEIEAHNESFAEDALRVMGFAYRPEVPDDQVETPNEELEQSMVFLGLQGMLDPPRPEVPGAIAGCLDAGINVVMITGDNAVTARAVGKEVGLRSTRVITGPELEEMSDEKLREMVDDVDIFARTSPDHKTRILQTLQAKGHTVAMTGDGVNDAPAVKNADVGVAMGIRGTDVTEQASDIVLLDDNFATIRNAVRGGRRIFDNVRKFVNYLLSGNGGEVTMIFTGTLAGLGLVITPIQVLWINVVTDGIPALTMGVDPAAEDIMERDPRPPQEGVITRRILASIVGIALFMTVCLLPLFTLNLYGELIPGYDVTDAVFGWSPGYDVGRDLAQTMVFTGFVLMEIVRIQAIRFRYDLGLFSNSWLVLAVGIAVTLQLLVLYTPTGQLLFDVEPLQLVHWAQILVSAAVFALLMALFVKIQDRYFDRY</sequence>
<dbReference type="GO" id="GO:0030007">
    <property type="term" value="P:intracellular potassium ion homeostasis"/>
    <property type="evidence" value="ECO:0007669"/>
    <property type="project" value="TreeGrafter"/>
</dbReference>